<dbReference type="SUPFAM" id="SSF57938">
    <property type="entry name" value="DnaJ/Hsp40 cysteine-rich domain"/>
    <property type="match status" value="1"/>
</dbReference>
<comment type="caution">
    <text evidence="1">The sequence shown here is derived from an EMBL/GenBank/DDBJ whole genome shotgun (WGS) entry which is preliminary data.</text>
</comment>
<gene>
    <name evidence="1" type="ORF">Ga0609869_002865</name>
</gene>
<evidence type="ECO:0000313" key="2">
    <source>
        <dbReference type="Proteomes" id="UP001560019"/>
    </source>
</evidence>
<name>A0ABV3XVY3_9RHOB</name>
<proteinExistence type="predicted"/>
<protein>
    <submittedName>
        <fullName evidence="1">DnaJ-class molecular chaperone</fullName>
    </submittedName>
</protein>
<dbReference type="EMBL" id="JBEHHI010000003">
    <property type="protein sequence ID" value="MEX5729512.1"/>
    <property type="molecule type" value="Genomic_DNA"/>
</dbReference>
<reference evidence="1 2" key="1">
    <citation type="submission" date="2024-06" db="EMBL/GenBank/DDBJ databases">
        <title>Genome of Rhodovulum iodosum, a marine photoferrotroph.</title>
        <authorList>
            <person name="Bianchini G."/>
            <person name="Nikeleit V."/>
            <person name="Kappler A."/>
            <person name="Bryce C."/>
            <person name="Sanchez-Baracaldo P."/>
        </authorList>
    </citation>
    <scope>NUCLEOTIDE SEQUENCE [LARGE SCALE GENOMIC DNA]</scope>
    <source>
        <strain evidence="1 2">UT/N1</strain>
    </source>
</reference>
<dbReference type="RefSeq" id="WP_125403877.1">
    <property type="nucleotide sequence ID" value="NZ_JBEHHI010000003.1"/>
</dbReference>
<dbReference type="Proteomes" id="UP001560019">
    <property type="component" value="Unassembled WGS sequence"/>
</dbReference>
<keyword evidence="2" id="KW-1185">Reference proteome</keyword>
<organism evidence="1 2">
    <name type="scientific">Rhodovulum iodosum</name>
    <dbReference type="NCBI Taxonomy" id="68291"/>
    <lineage>
        <taxon>Bacteria</taxon>
        <taxon>Pseudomonadati</taxon>
        <taxon>Pseudomonadota</taxon>
        <taxon>Alphaproteobacteria</taxon>
        <taxon>Rhodobacterales</taxon>
        <taxon>Paracoccaceae</taxon>
        <taxon>Rhodovulum</taxon>
    </lineage>
</organism>
<dbReference type="InterPro" id="IPR036410">
    <property type="entry name" value="HSP_DnaJ_Cys-rich_dom_sf"/>
</dbReference>
<accession>A0ABV3XVY3</accession>
<sequence length="73" mass="8057">MKEHVPRKKQMPHIKRRCHRCRGTGREPCQVCGGKGQVMKGTDMRGHPQWGTCDGCMGLKTKRCAACGGEGFA</sequence>
<evidence type="ECO:0000313" key="1">
    <source>
        <dbReference type="EMBL" id="MEX5729512.1"/>
    </source>
</evidence>